<evidence type="ECO:0000313" key="2">
    <source>
        <dbReference type="Proteomes" id="UP000663281"/>
    </source>
</evidence>
<organism evidence="1 2">
    <name type="scientific">Shewanella cyperi</name>
    <dbReference type="NCBI Taxonomy" id="2814292"/>
    <lineage>
        <taxon>Bacteria</taxon>
        <taxon>Pseudomonadati</taxon>
        <taxon>Pseudomonadota</taxon>
        <taxon>Gammaproteobacteria</taxon>
        <taxon>Alteromonadales</taxon>
        <taxon>Shewanellaceae</taxon>
        <taxon>Shewanella</taxon>
    </lineage>
</organism>
<dbReference type="RefSeq" id="WP_207323299.1">
    <property type="nucleotide sequence ID" value="NZ_CP071501.1"/>
</dbReference>
<accession>A0A974XP65</accession>
<gene>
    <name evidence="1" type="ORF">JYB88_13855</name>
</gene>
<reference evidence="1 2" key="1">
    <citation type="submission" date="2021-03" db="EMBL/GenBank/DDBJ databases">
        <title>Novel species identification of genus Shewanella.</title>
        <authorList>
            <person name="Liu G."/>
            <person name="Zhang Q."/>
        </authorList>
    </citation>
    <scope>NUCLEOTIDE SEQUENCE [LARGE SCALE GENOMIC DNA]</scope>
    <source>
        <strain evidence="1 2">FJAT-53726</strain>
    </source>
</reference>
<dbReference type="KEGG" id="scyp:JYB88_13855"/>
<keyword evidence="2" id="KW-1185">Reference proteome</keyword>
<protein>
    <submittedName>
        <fullName evidence="1">Uncharacterized protein</fullName>
    </submittedName>
</protein>
<name>A0A974XP65_9GAMM</name>
<sequence>MSNKNNSLGKGLNFNQVVSQFVLFCDRNEQTKYTGHCFKRSQDNLGNAQLVNQSGMAACVNGVAVCTVGTGFL</sequence>
<dbReference type="Proteomes" id="UP000663281">
    <property type="component" value="Chromosome"/>
</dbReference>
<dbReference type="EMBL" id="CP071504">
    <property type="protein sequence ID" value="QSX31986.1"/>
    <property type="molecule type" value="Genomic_DNA"/>
</dbReference>
<dbReference type="AlphaFoldDB" id="A0A974XP65"/>
<evidence type="ECO:0000313" key="1">
    <source>
        <dbReference type="EMBL" id="QSX31986.1"/>
    </source>
</evidence>
<proteinExistence type="predicted"/>